<evidence type="ECO:0000313" key="3">
    <source>
        <dbReference type="Proteomes" id="UP000554286"/>
    </source>
</evidence>
<accession>A0A7W6R9N7</accession>
<reference evidence="2 3" key="1">
    <citation type="submission" date="2020-08" db="EMBL/GenBank/DDBJ databases">
        <title>Genome sequencing of Purple Non-Sulfur Bacteria from various extreme environments.</title>
        <authorList>
            <person name="Mayer M."/>
        </authorList>
    </citation>
    <scope>NUCLEOTIDE SEQUENCE [LARGE SCALE GENOMIC DNA]</scope>
    <source>
        <strain evidence="2 3">JA131</strain>
    </source>
</reference>
<keyword evidence="3" id="KW-1185">Reference proteome</keyword>
<evidence type="ECO:0000256" key="1">
    <source>
        <dbReference type="SAM" id="MobiDB-lite"/>
    </source>
</evidence>
<dbReference type="SUPFAM" id="SSF55315">
    <property type="entry name" value="L30e-like"/>
    <property type="match status" value="1"/>
</dbReference>
<dbReference type="AlphaFoldDB" id="A0A7W6R9N7"/>
<sequence>MASSRRAFARAARRPVTVPPDLADRVEALLVRRCLNGLGLARRAGQVVTGYEKVRARLREGAVGVLLAASDGAPDGRTKVAALAAALARARAAESGGDDLDRPDGKRPIQEGVRAEPVLVTAFTAAELGRPLGRDRAVHVALDTGRLATRLLESCVLLAGFRAEPVMGPVSMVRAEGSETDPAHPDGTRGTRARPAR</sequence>
<dbReference type="Proteomes" id="UP000554286">
    <property type="component" value="Unassembled WGS sequence"/>
</dbReference>
<proteinExistence type="predicted"/>
<organism evidence="2 3">
    <name type="scientific">Roseospira visakhapatnamensis</name>
    <dbReference type="NCBI Taxonomy" id="390880"/>
    <lineage>
        <taxon>Bacteria</taxon>
        <taxon>Pseudomonadati</taxon>
        <taxon>Pseudomonadota</taxon>
        <taxon>Alphaproteobacteria</taxon>
        <taxon>Rhodospirillales</taxon>
        <taxon>Rhodospirillaceae</taxon>
        <taxon>Roseospira</taxon>
    </lineage>
</organism>
<evidence type="ECO:0000313" key="2">
    <source>
        <dbReference type="EMBL" id="MBB4264506.1"/>
    </source>
</evidence>
<name>A0A7W6R9N7_9PROT</name>
<dbReference type="InterPro" id="IPR029064">
    <property type="entry name" value="Ribosomal_eL30-like_sf"/>
</dbReference>
<feature type="region of interest" description="Disordered" evidence="1">
    <location>
        <begin position="174"/>
        <end position="197"/>
    </location>
</feature>
<dbReference type="EMBL" id="JACIGK010000001">
    <property type="protein sequence ID" value="MBB4264506.1"/>
    <property type="molecule type" value="Genomic_DNA"/>
</dbReference>
<gene>
    <name evidence="2" type="ORF">GGD89_000112</name>
</gene>
<protein>
    <submittedName>
        <fullName evidence="2">Uncharacterized protein</fullName>
    </submittedName>
</protein>
<dbReference type="Gene3D" id="3.30.1330.30">
    <property type="match status" value="1"/>
</dbReference>
<comment type="caution">
    <text evidence="2">The sequence shown here is derived from an EMBL/GenBank/DDBJ whole genome shotgun (WGS) entry which is preliminary data.</text>
</comment>